<reference evidence="2 3" key="1">
    <citation type="submission" date="2022-10" db="EMBL/GenBank/DDBJ databases">
        <title>The complete genomes of actinobacterial strains from the NBC collection.</title>
        <authorList>
            <person name="Joergensen T.S."/>
            <person name="Alvarez Arevalo M."/>
            <person name="Sterndorff E.B."/>
            <person name="Faurdal D."/>
            <person name="Vuksanovic O."/>
            <person name="Mourched A.-S."/>
            <person name="Charusanti P."/>
            <person name="Shaw S."/>
            <person name="Blin K."/>
            <person name="Weber T."/>
        </authorList>
    </citation>
    <scope>NUCLEOTIDE SEQUENCE [LARGE SCALE GENOMIC DNA]</scope>
    <source>
        <strain evidence="2 3">NBC_01247</strain>
    </source>
</reference>
<dbReference type="Proteomes" id="UP001432014">
    <property type="component" value="Chromosome"/>
</dbReference>
<accession>A0ABZ1W2X7</accession>
<feature type="compositionally biased region" description="Gly residues" evidence="1">
    <location>
        <begin position="131"/>
        <end position="143"/>
    </location>
</feature>
<dbReference type="EMBL" id="CP108482">
    <property type="protein sequence ID" value="WUS55192.1"/>
    <property type="molecule type" value="Genomic_DNA"/>
</dbReference>
<sequence>MTTADLPLSPPASLHPAAYLRYYPHNSSAVDRHCEALHGFTRRLGLPSPAVYLDNGRCSTGPRPGFEQLARAVLDGVHRVLIVPGPWVFSVDDAKARLAVRLLTAAGCRRILTLPAPGAGGFAPPVAAPGGATGGATGGRGRP</sequence>
<dbReference type="RefSeq" id="WP_329500210.1">
    <property type="nucleotide sequence ID" value="NZ_CP108460.1"/>
</dbReference>
<feature type="region of interest" description="Disordered" evidence="1">
    <location>
        <begin position="123"/>
        <end position="143"/>
    </location>
</feature>
<evidence type="ECO:0000313" key="2">
    <source>
        <dbReference type="EMBL" id="WUS55192.1"/>
    </source>
</evidence>
<gene>
    <name evidence="2" type="ORF">OG469_06490</name>
</gene>
<evidence type="ECO:0000256" key="1">
    <source>
        <dbReference type="SAM" id="MobiDB-lite"/>
    </source>
</evidence>
<proteinExistence type="predicted"/>
<organism evidence="2 3">
    <name type="scientific">Kitasatospora herbaricolor</name>
    <dbReference type="NCBI Taxonomy" id="68217"/>
    <lineage>
        <taxon>Bacteria</taxon>
        <taxon>Bacillati</taxon>
        <taxon>Actinomycetota</taxon>
        <taxon>Actinomycetes</taxon>
        <taxon>Kitasatosporales</taxon>
        <taxon>Streptomycetaceae</taxon>
        <taxon>Kitasatospora</taxon>
    </lineage>
</organism>
<keyword evidence="3" id="KW-1185">Reference proteome</keyword>
<evidence type="ECO:0000313" key="3">
    <source>
        <dbReference type="Proteomes" id="UP001432014"/>
    </source>
</evidence>
<protein>
    <submittedName>
        <fullName evidence="2">Recombinase family protein</fullName>
    </submittedName>
</protein>
<name>A0ABZ1W2X7_9ACTN</name>